<comment type="caution">
    <text evidence="1">The sequence shown here is derived from an EMBL/GenBank/DDBJ whole genome shotgun (WGS) entry which is preliminary data.</text>
</comment>
<keyword evidence="2" id="KW-1185">Reference proteome</keyword>
<dbReference type="EMBL" id="BHVY01000004">
    <property type="protein sequence ID" value="GIJ86962.1"/>
    <property type="molecule type" value="Genomic_DNA"/>
</dbReference>
<dbReference type="RefSeq" id="XP_043157708.1">
    <property type="nucleotide sequence ID" value="XM_043301773.1"/>
</dbReference>
<proteinExistence type="predicted"/>
<protein>
    <submittedName>
        <fullName evidence="1">Uncharacterized protein</fullName>
    </submittedName>
</protein>
<dbReference type="AlphaFoldDB" id="A0A9P3EUT6"/>
<dbReference type="OrthoDB" id="4498229at2759"/>
<evidence type="ECO:0000313" key="2">
    <source>
        <dbReference type="Proteomes" id="UP001043456"/>
    </source>
</evidence>
<dbReference type="Proteomes" id="UP001043456">
    <property type="component" value="Unassembled WGS sequence"/>
</dbReference>
<name>A0A9P3EUT6_9EURO</name>
<organism evidence="1 2">
    <name type="scientific">Aspergillus pseudoviridinutans</name>
    <dbReference type="NCBI Taxonomy" id="1517512"/>
    <lineage>
        <taxon>Eukaryota</taxon>
        <taxon>Fungi</taxon>
        <taxon>Dikarya</taxon>
        <taxon>Ascomycota</taxon>
        <taxon>Pezizomycotina</taxon>
        <taxon>Eurotiomycetes</taxon>
        <taxon>Eurotiomycetidae</taxon>
        <taxon>Eurotiales</taxon>
        <taxon>Aspergillaceae</taxon>
        <taxon>Aspergillus</taxon>
        <taxon>Aspergillus subgen. Fumigati</taxon>
    </lineage>
</organism>
<evidence type="ECO:0000313" key="1">
    <source>
        <dbReference type="EMBL" id="GIJ86962.1"/>
    </source>
</evidence>
<dbReference type="GeneID" id="67004472"/>
<gene>
    <name evidence="1" type="ORF">Asppvi_005861</name>
</gene>
<accession>A0A9P3EUT6</accession>
<sequence>MATSQKKHTDASWPHQLHMYHRYKHQRATQHLVDLYEADRNNPDETQAEQARSAIRHIESINSRIRDLNKEFDLPVDLGVIDYAAFIYGWNQKGDRDFLKEQLERFCERKQYMRGWSRLPPVHDYEYPISQDKQRHEPWDAVVHWLSLIWSLLRQHPKLEVIDDLEEMLLRYTGNEQSSAISMGSDCQFDVLGALVSLHEMSRLLDLTGIRACPSNTEWAYEHQRQQLRCMCEFNGCPSEWIPAALAQRK</sequence>
<reference evidence="1 2" key="1">
    <citation type="submission" date="2018-10" db="EMBL/GenBank/DDBJ databases">
        <title>Pan-genome distribution and transcriptional activeness of fungal secondary metabolism genes in Aspergillus section Fumigati.</title>
        <authorList>
            <person name="Takahashi H."/>
            <person name="Umemura M."/>
            <person name="Ninomiya A."/>
            <person name="Kusuya Y."/>
            <person name="Urayama S."/>
            <person name="Shimizu M."/>
            <person name="Watanabe A."/>
            <person name="Kamei K."/>
            <person name="Yaguchi T."/>
            <person name="Hagiwara D."/>
        </authorList>
    </citation>
    <scope>NUCLEOTIDE SEQUENCE [LARGE SCALE GENOMIC DNA]</scope>
    <source>
        <strain evidence="1 2">IFM 55266</strain>
    </source>
</reference>